<dbReference type="InterPro" id="IPR003594">
    <property type="entry name" value="HATPase_dom"/>
</dbReference>
<name>A0ABP9RDP9_9PSEU</name>
<gene>
    <name evidence="4" type="ORF">GCM10023321_81900</name>
</gene>
<dbReference type="EMBL" id="BAABJP010000067">
    <property type="protein sequence ID" value="GAA5175576.1"/>
    <property type="molecule type" value="Genomic_DNA"/>
</dbReference>
<dbReference type="Pfam" id="PF13581">
    <property type="entry name" value="HATPase_c_2"/>
    <property type="match status" value="1"/>
</dbReference>
<proteinExistence type="predicted"/>
<keyword evidence="1" id="KW-0723">Serine/threonine-protein kinase</keyword>
<dbReference type="InterPro" id="IPR025847">
    <property type="entry name" value="MEDS_domain"/>
</dbReference>
<dbReference type="SUPFAM" id="SSF55874">
    <property type="entry name" value="ATPase domain of HSP90 chaperone/DNA topoisomerase II/histidine kinase"/>
    <property type="match status" value="1"/>
</dbReference>
<dbReference type="RefSeq" id="WP_185060701.1">
    <property type="nucleotide sequence ID" value="NZ_BAABJP010000067.1"/>
</dbReference>
<dbReference type="Proteomes" id="UP001428817">
    <property type="component" value="Unassembled WGS sequence"/>
</dbReference>
<feature type="domain" description="MEDS" evidence="3">
    <location>
        <begin position="16"/>
        <end position="160"/>
    </location>
</feature>
<organism evidence="4 5">
    <name type="scientific">Pseudonocardia eucalypti</name>
    <dbReference type="NCBI Taxonomy" id="648755"/>
    <lineage>
        <taxon>Bacteria</taxon>
        <taxon>Bacillati</taxon>
        <taxon>Actinomycetota</taxon>
        <taxon>Actinomycetes</taxon>
        <taxon>Pseudonocardiales</taxon>
        <taxon>Pseudonocardiaceae</taxon>
        <taxon>Pseudonocardia</taxon>
    </lineage>
</organism>
<dbReference type="Pfam" id="PF14417">
    <property type="entry name" value="MEDS"/>
    <property type="match status" value="1"/>
</dbReference>
<keyword evidence="4" id="KW-0808">Transferase</keyword>
<dbReference type="PANTHER" id="PTHR35526">
    <property type="entry name" value="ANTI-SIGMA-F FACTOR RSBW-RELATED"/>
    <property type="match status" value="1"/>
</dbReference>
<dbReference type="InterPro" id="IPR036890">
    <property type="entry name" value="HATPase_C_sf"/>
</dbReference>
<evidence type="ECO:0000313" key="4">
    <source>
        <dbReference type="EMBL" id="GAA5175576.1"/>
    </source>
</evidence>
<dbReference type="InterPro" id="IPR050267">
    <property type="entry name" value="Anti-sigma-factor_SerPK"/>
</dbReference>
<comment type="caution">
    <text evidence="4">The sequence shown here is derived from an EMBL/GenBank/DDBJ whole genome shotgun (WGS) entry which is preliminary data.</text>
</comment>
<reference evidence="5" key="1">
    <citation type="journal article" date="2019" name="Int. J. Syst. Evol. Microbiol.">
        <title>The Global Catalogue of Microorganisms (GCM) 10K type strain sequencing project: providing services to taxonomists for standard genome sequencing and annotation.</title>
        <authorList>
            <consortium name="The Broad Institute Genomics Platform"/>
            <consortium name="The Broad Institute Genome Sequencing Center for Infectious Disease"/>
            <person name="Wu L."/>
            <person name="Ma J."/>
        </authorList>
    </citation>
    <scope>NUCLEOTIDE SEQUENCE [LARGE SCALE GENOMIC DNA]</scope>
    <source>
        <strain evidence="5">JCM 18303</strain>
    </source>
</reference>
<dbReference type="GO" id="GO:0016301">
    <property type="term" value="F:kinase activity"/>
    <property type="evidence" value="ECO:0007669"/>
    <property type="project" value="UniProtKB-KW"/>
</dbReference>
<evidence type="ECO:0000313" key="5">
    <source>
        <dbReference type="Proteomes" id="UP001428817"/>
    </source>
</evidence>
<sequence length="322" mass="35099">MRFENTRAAQPSSFAHRAAYYSSAEELVSIAAPIAEAGLRGGTPVALIASSDTERRLREALVEPVGLIHLPPPKPWMRRSGQTLATRRAHELRDLVDWAGPVTVIAEHRADNPDEDPSSWVETDVALNLALSSAPITMTCLYPASLAEGPKHRAVLWSHPWLIDPDGAIRRNTEVRQPAEVLAAHPVPAASRLGTPDHEMTFTPWQLIELRTSVGRATDKLGMEKAKADDFIIAVNEVASNAVEHGRGLGTLQIWQRHDRLVCEVHDTGALAEPLPGLRLPHPSASRGRGVWMARQLCDLLHVWSDGKGTHVQLQAVLSGSG</sequence>
<keyword evidence="5" id="KW-1185">Reference proteome</keyword>
<evidence type="ECO:0000259" key="2">
    <source>
        <dbReference type="Pfam" id="PF13581"/>
    </source>
</evidence>
<feature type="domain" description="Histidine kinase/HSP90-like ATPase" evidence="2">
    <location>
        <begin position="203"/>
        <end position="315"/>
    </location>
</feature>
<keyword evidence="4" id="KW-0418">Kinase</keyword>
<protein>
    <submittedName>
        <fullName evidence="4">Sensor histidine kinase</fullName>
    </submittedName>
</protein>
<dbReference type="PANTHER" id="PTHR35526:SF3">
    <property type="entry name" value="ANTI-SIGMA-F FACTOR RSBW"/>
    <property type="match status" value="1"/>
</dbReference>
<accession>A0ABP9RDP9</accession>
<dbReference type="CDD" id="cd16936">
    <property type="entry name" value="HATPase_RsbW-like"/>
    <property type="match status" value="1"/>
</dbReference>
<evidence type="ECO:0000256" key="1">
    <source>
        <dbReference type="ARBA" id="ARBA00022527"/>
    </source>
</evidence>
<evidence type="ECO:0000259" key="3">
    <source>
        <dbReference type="Pfam" id="PF14417"/>
    </source>
</evidence>
<dbReference type="Gene3D" id="3.30.565.10">
    <property type="entry name" value="Histidine kinase-like ATPase, C-terminal domain"/>
    <property type="match status" value="1"/>
</dbReference>